<dbReference type="GO" id="GO:0005886">
    <property type="term" value="C:plasma membrane"/>
    <property type="evidence" value="ECO:0007669"/>
    <property type="project" value="UniProtKB-SubCell"/>
</dbReference>
<evidence type="ECO:0000256" key="9">
    <source>
        <dbReference type="RuleBase" id="RU363032"/>
    </source>
</evidence>
<evidence type="ECO:0000313" key="13">
    <source>
        <dbReference type="Proteomes" id="UP000314011"/>
    </source>
</evidence>
<feature type="transmembrane region" description="Helical" evidence="9">
    <location>
        <begin position="122"/>
        <end position="147"/>
    </location>
</feature>
<accession>A0A5C5G7U0</accession>
<comment type="function">
    <text evidence="10">Part of the ABC transporter complex UgpBAEC involved in sn-glycerol-3-phosphate (G3P) import. Probably responsible for the translocation of the substrate across the membrane.</text>
</comment>
<evidence type="ECO:0000256" key="2">
    <source>
        <dbReference type="ARBA" id="ARBA00011557"/>
    </source>
</evidence>
<gene>
    <name evidence="10" type="primary">ugpE</name>
    <name evidence="12" type="ORF">FHY64_19560</name>
</gene>
<keyword evidence="4 9" id="KW-0813">Transport</keyword>
<comment type="caution">
    <text evidence="12">The sequence shown here is derived from an EMBL/GenBank/DDBJ whole genome shotgun (WGS) entry which is preliminary data.</text>
</comment>
<feature type="transmembrane region" description="Helical" evidence="9">
    <location>
        <begin position="159"/>
        <end position="178"/>
    </location>
</feature>
<evidence type="ECO:0000256" key="1">
    <source>
        <dbReference type="ARBA" id="ARBA00004651"/>
    </source>
</evidence>
<keyword evidence="13" id="KW-1185">Reference proteome</keyword>
<dbReference type="PROSITE" id="PS50928">
    <property type="entry name" value="ABC_TM1"/>
    <property type="match status" value="1"/>
</dbReference>
<name>A0A5C5G7U0_9RHOB</name>
<sequence length="294" mass="32312">MTDATLNDDAGELNPVPATDYLWRAIYIIAGFFIAAIFLMPIVWSISNSFKLPAETLSNPARLIPENFSLQNYRNLDTVGDGVLSFVGNSLYLAVGTVVVTLLISVPAGYGFSKFRFPGQNVLFIAILATMMIPFQSILTPLFLILVKLRLANTLNGLVLVYVTFQLPFSIFMMRNAFDAVPKALIESARIDGASQWSLMRRITLPLALPGVATVAMFAFLNSWNEFLAALIFLSQEEKFSLPVMLVNVTTGIRGLIDWGALQAGITLTMVPCILLFLALQRYYVRGLVAGAVK</sequence>
<dbReference type="InterPro" id="IPR000515">
    <property type="entry name" value="MetI-like"/>
</dbReference>
<evidence type="ECO:0000256" key="8">
    <source>
        <dbReference type="ARBA" id="ARBA00023136"/>
    </source>
</evidence>
<comment type="subcellular location">
    <subcellularLocation>
        <location evidence="10">Cell inner membrane</location>
        <topology evidence="10">Multi-pass membrane protein</topology>
    </subcellularLocation>
    <subcellularLocation>
        <location evidence="1 9">Cell membrane</location>
        <topology evidence="1 9">Multi-pass membrane protein</topology>
    </subcellularLocation>
</comment>
<dbReference type="InterPro" id="IPR035906">
    <property type="entry name" value="MetI-like_sf"/>
</dbReference>
<protein>
    <recommendedName>
        <fullName evidence="3 10">sn-glycerol-3-phosphate transport system permease protein UgpE</fullName>
    </recommendedName>
</protein>
<keyword evidence="8 9" id="KW-0472">Membrane</keyword>
<reference evidence="12 13" key="1">
    <citation type="submission" date="2019-06" db="EMBL/GenBank/DDBJ databases">
        <title>Genome of new Rhodobacteraceae sp. SM1903.</title>
        <authorList>
            <person name="Ren X."/>
        </authorList>
    </citation>
    <scope>NUCLEOTIDE SEQUENCE [LARGE SCALE GENOMIC DNA]</scope>
    <source>
        <strain evidence="12 13">SM1903</strain>
    </source>
</reference>
<comment type="similarity">
    <text evidence="9">Belongs to the binding-protein-dependent transport system permease family.</text>
</comment>
<keyword evidence="10" id="KW-0997">Cell inner membrane</keyword>
<feature type="transmembrane region" description="Helical" evidence="9">
    <location>
        <begin position="199"/>
        <end position="220"/>
    </location>
</feature>
<evidence type="ECO:0000256" key="10">
    <source>
        <dbReference type="RuleBase" id="RU363056"/>
    </source>
</evidence>
<dbReference type="GO" id="GO:0055085">
    <property type="term" value="P:transmembrane transport"/>
    <property type="evidence" value="ECO:0007669"/>
    <property type="project" value="InterPro"/>
</dbReference>
<evidence type="ECO:0000256" key="7">
    <source>
        <dbReference type="ARBA" id="ARBA00022989"/>
    </source>
</evidence>
<dbReference type="OrthoDB" id="9815445at2"/>
<dbReference type="Gene3D" id="1.10.3720.10">
    <property type="entry name" value="MetI-like"/>
    <property type="match status" value="1"/>
</dbReference>
<dbReference type="AlphaFoldDB" id="A0A5C5G7U0"/>
<evidence type="ECO:0000256" key="6">
    <source>
        <dbReference type="ARBA" id="ARBA00022692"/>
    </source>
</evidence>
<keyword evidence="6 9" id="KW-0812">Transmembrane</keyword>
<organism evidence="12 13">
    <name type="scientific">Pelagovum pacificum</name>
    <dbReference type="NCBI Taxonomy" id="2588711"/>
    <lineage>
        <taxon>Bacteria</taxon>
        <taxon>Pseudomonadati</taxon>
        <taxon>Pseudomonadota</taxon>
        <taxon>Alphaproteobacteria</taxon>
        <taxon>Rhodobacterales</taxon>
        <taxon>Paracoccaceae</taxon>
        <taxon>Pelagovum</taxon>
    </lineage>
</organism>
<feature type="transmembrane region" description="Helical" evidence="9">
    <location>
        <begin position="21"/>
        <end position="44"/>
    </location>
</feature>
<evidence type="ECO:0000256" key="3">
    <source>
        <dbReference type="ARBA" id="ARBA00020515"/>
    </source>
</evidence>
<feature type="transmembrane region" description="Helical" evidence="9">
    <location>
        <begin position="264"/>
        <end position="284"/>
    </location>
</feature>
<dbReference type="PANTHER" id="PTHR43744">
    <property type="entry name" value="ABC TRANSPORTER PERMEASE PROTEIN MG189-RELATED-RELATED"/>
    <property type="match status" value="1"/>
</dbReference>
<dbReference type="SUPFAM" id="SSF161098">
    <property type="entry name" value="MetI-like"/>
    <property type="match status" value="1"/>
</dbReference>
<dbReference type="Pfam" id="PF00528">
    <property type="entry name" value="BPD_transp_1"/>
    <property type="match status" value="1"/>
</dbReference>
<evidence type="ECO:0000259" key="11">
    <source>
        <dbReference type="PROSITE" id="PS50928"/>
    </source>
</evidence>
<dbReference type="PANTHER" id="PTHR43744:SF8">
    <property type="entry name" value="SN-GLYCEROL-3-PHOSPHATE TRANSPORT SYSTEM PERMEASE PROTEIN UGPE"/>
    <property type="match status" value="1"/>
</dbReference>
<keyword evidence="7 9" id="KW-1133">Transmembrane helix</keyword>
<feature type="domain" description="ABC transmembrane type-1" evidence="11">
    <location>
        <begin position="87"/>
        <end position="280"/>
    </location>
</feature>
<dbReference type="CDD" id="cd06261">
    <property type="entry name" value="TM_PBP2"/>
    <property type="match status" value="1"/>
</dbReference>
<evidence type="ECO:0000256" key="4">
    <source>
        <dbReference type="ARBA" id="ARBA00022448"/>
    </source>
</evidence>
<dbReference type="EMBL" id="VFFF01000004">
    <property type="protein sequence ID" value="TNY30769.1"/>
    <property type="molecule type" value="Genomic_DNA"/>
</dbReference>
<proteinExistence type="inferred from homology"/>
<comment type="subunit">
    <text evidence="2 10">The complex is composed of two ATP-binding proteins (UgpC), two transmembrane proteins (UgpA and UgpE) and a solute-binding protein (UgpB).</text>
</comment>
<evidence type="ECO:0000256" key="5">
    <source>
        <dbReference type="ARBA" id="ARBA00022475"/>
    </source>
</evidence>
<dbReference type="Proteomes" id="UP000314011">
    <property type="component" value="Unassembled WGS sequence"/>
</dbReference>
<dbReference type="RefSeq" id="WP_140197564.1">
    <property type="nucleotide sequence ID" value="NZ_CP065915.1"/>
</dbReference>
<keyword evidence="5 10" id="KW-1003">Cell membrane</keyword>
<evidence type="ECO:0000313" key="12">
    <source>
        <dbReference type="EMBL" id="TNY30769.1"/>
    </source>
</evidence>
<feature type="transmembrane region" description="Helical" evidence="9">
    <location>
        <begin position="91"/>
        <end position="110"/>
    </location>
</feature>